<proteinExistence type="predicted"/>
<keyword evidence="4" id="KW-1185">Reference proteome</keyword>
<feature type="signal peptide" evidence="2">
    <location>
        <begin position="1"/>
        <end position="21"/>
    </location>
</feature>
<dbReference type="RefSeq" id="WP_306745501.1">
    <property type="nucleotide sequence ID" value="NZ_NSDM01000003.1"/>
</dbReference>
<evidence type="ECO:0000313" key="4">
    <source>
        <dbReference type="Proteomes" id="UP001225605"/>
    </source>
</evidence>
<dbReference type="EMBL" id="NSDM01000003">
    <property type="protein sequence ID" value="MDQ2584380.1"/>
    <property type="molecule type" value="Genomic_DNA"/>
</dbReference>
<sequence>MTHVRTALLTATCASALLLSACGGDTDGTPVSVPTGGATTGSAAEETTSSSAAPSPSTSAKDVPAGDVTAPGTELAVGDRAVVPFKYGTDKTGTIAVTVTAIEQGANADLAKFGDKAKGITPFYIRVSVENVGGTDLSYSSVSLRGLGADGKGSGVIISGDTDKCESETAARDFTTAGAKYETCVLSAAREGSAITGASFDKGGDAYVDDPIVWKN</sequence>
<feature type="compositionally biased region" description="Low complexity" evidence="1">
    <location>
        <begin position="28"/>
        <end position="60"/>
    </location>
</feature>
<dbReference type="Proteomes" id="UP001225605">
    <property type="component" value="Unassembled WGS sequence"/>
</dbReference>
<keyword evidence="2" id="KW-0732">Signal</keyword>
<organism evidence="3 4">
    <name type="scientific">Saccharothrix yanglingensis</name>
    <dbReference type="NCBI Taxonomy" id="659496"/>
    <lineage>
        <taxon>Bacteria</taxon>
        <taxon>Bacillati</taxon>
        <taxon>Actinomycetota</taxon>
        <taxon>Actinomycetes</taxon>
        <taxon>Pseudonocardiales</taxon>
        <taxon>Pseudonocardiaceae</taxon>
        <taxon>Saccharothrix</taxon>
    </lineage>
</organism>
<evidence type="ECO:0000313" key="3">
    <source>
        <dbReference type="EMBL" id="MDQ2584380.1"/>
    </source>
</evidence>
<evidence type="ECO:0000256" key="2">
    <source>
        <dbReference type="SAM" id="SignalP"/>
    </source>
</evidence>
<feature type="chain" id="PRO_5046824617" description="Lipoprotein" evidence="2">
    <location>
        <begin position="22"/>
        <end position="216"/>
    </location>
</feature>
<feature type="region of interest" description="Disordered" evidence="1">
    <location>
        <begin position="28"/>
        <end position="71"/>
    </location>
</feature>
<comment type="caution">
    <text evidence="3">The sequence shown here is derived from an EMBL/GenBank/DDBJ whole genome shotgun (WGS) entry which is preliminary data.</text>
</comment>
<evidence type="ECO:0008006" key="5">
    <source>
        <dbReference type="Google" id="ProtNLM"/>
    </source>
</evidence>
<protein>
    <recommendedName>
        <fullName evidence="5">Lipoprotein</fullName>
    </recommendedName>
</protein>
<evidence type="ECO:0000256" key="1">
    <source>
        <dbReference type="SAM" id="MobiDB-lite"/>
    </source>
</evidence>
<reference evidence="3 4" key="1">
    <citation type="submission" date="2017-06" db="EMBL/GenBank/DDBJ databases">
        <title>Cultured bacterium strain Saccharothrix yanglingensis Hhs.015.</title>
        <authorList>
            <person name="Xia Y."/>
        </authorList>
    </citation>
    <scope>NUCLEOTIDE SEQUENCE [LARGE SCALE GENOMIC DNA]</scope>
    <source>
        <strain evidence="3 4">Hhs.015</strain>
    </source>
</reference>
<gene>
    <name evidence="3" type="ORF">CKY47_10385</name>
</gene>
<dbReference type="PROSITE" id="PS51257">
    <property type="entry name" value="PROKAR_LIPOPROTEIN"/>
    <property type="match status" value="1"/>
</dbReference>
<name>A0ABU0WWZ9_9PSEU</name>
<accession>A0ABU0WWZ9</accession>